<keyword evidence="12" id="KW-0739">Sodium transport</keyword>
<keyword evidence="9" id="KW-0915">Sodium</keyword>
<evidence type="ECO:0000259" key="17">
    <source>
        <dbReference type="Pfam" id="PF16845"/>
    </source>
</evidence>
<keyword evidence="4" id="KW-0646">Protease inhibitor</keyword>
<gene>
    <name evidence="18" type="ORF">DVH24_036719</name>
</gene>
<dbReference type="SUPFAM" id="SSF54403">
    <property type="entry name" value="Cystatin/monellin"/>
    <property type="match status" value="1"/>
</dbReference>
<evidence type="ECO:0000256" key="13">
    <source>
        <dbReference type="ARBA" id="ARBA00047524"/>
    </source>
</evidence>
<dbReference type="GO" id="GO:0051453">
    <property type="term" value="P:regulation of intracellular pH"/>
    <property type="evidence" value="ECO:0007669"/>
    <property type="project" value="TreeGrafter"/>
</dbReference>
<sequence length="581" mass="64566">MAVPHLSMLISKLQNLSTSDHSSVVSMNLFVALLLACIVIGHLLEENRWVNESITALLIGICTGVVILLISRGKSSHLLVFSEDLFFIYLLPPIIFNAGFQVKKKQFFVNFSTIVLFGAIGTLVSCTIISLGATQFFKKLDIGTLELGDFLAIGAIFAATDSVCTLQVLNQDETPLLYSLVFGEGVVNDATSVVLFNAIQSFDLTHLDSGIALHFLGNFFYLFFASTMLGVFLFYLSGILTVFFCGIVMSHYTWHNVTESSRVTTKHAFATLSFVAEIFIFLYVGMDALDIEKWRFVSDSPGTSVAVSSILLGLLMLGRAAFIFPLSFLSNLAKKNQHEKISLRQQFTRSGHTQLRANAIMITSTITVVLVSTVVFGLMTKPLIRFLLPHSSKQTTSMLSSEPTTPKSIIIPLLGQDSVDDLVVQDIRRPASIRDLLTTPFNRHTVHRYWRKFDNAFMRPVFGGRELIGYNASSLLLSRTLCSTGFSGNHYCTKQRSRYRKPTNCIDLNTTEIGEWAVSEYNKNVTNKLVFENLISSEITFISGTLYLLLVAAKNESLHNPAEYYKTSVEDRDPAGIDSLF</sequence>
<feature type="transmembrane region" description="Helical" evidence="15">
    <location>
        <begin position="268"/>
        <end position="286"/>
    </location>
</feature>
<dbReference type="Proteomes" id="UP000290289">
    <property type="component" value="Chromosome 12"/>
</dbReference>
<dbReference type="PRINTS" id="PR01084">
    <property type="entry name" value="NAHEXCHNGR"/>
</dbReference>
<evidence type="ECO:0000256" key="14">
    <source>
        <dbReference type="ARBA" id="ARBA00047912"/>
    </source>
</evidence>
<dbReference type="STRING" id="3750.A0A498IFM8"/>
<organism evidence="18 19">
    <name type="scientific">Malus domestica</name>
    <name type="common">Apple</name>
    <name type="synonym">Pyrus malus</name>
    <dbReference type="NCBI Taxonomy" id="3750"/>
    <lineage>
        <taxon>Eukaryota</taxon>
        <taxon>Viridiplantae</taxon>
        <taxon>Streptophyta</taxon>
        <taxon>Embryophyta</taxon>
        <taxon>Tracheophyta</taxon>
        <taxon>Spermatophyta</taxon>
        <taxon>Magnoliopsida</taxon>
        <taxon>eudicotyledons</taxon>
        <taxon>Gunneridae</taxon>
        <taxon>Pentapetalae</taxon>
        <taxon>rosids</taxon>
        <taxon>fabids</taxon>
        <taxon>Rosales</taxon>
        <taxon>Rosaceae</taxon>
        <taxon>Amygdaloideae</taxon>
        <taxon>Maleae</taxon>
        <taxon>Malus</taxon>
    </lineage>
</organism>
<dbReference type="InterPro" id="IPR006153">
    <property type="entry name" value="Cation/H_exchanger_TM"/>
</dbReference>
<evidence type="ECO:0000256" key="7">
    <source>
        <dbReference type="ARBA" id="ARBA00022958"/>
    </source>
</evidence>
<feature type="domain" description="Cystatin" evidence="17">
    <location>
        <begin position="506"/>
        <end position="569"/>
    </location>
</feature>
<dbReference type="InterPro" id="IPR000010">
    <property type="entry name" value="Cystatin_dom"/>
</dbReference>
<feature type="transmembrane region" description="Helical" evidence="15">
    <location>
        <begin position="79"/>
        <end position="100"/>
    </location>
</feature>
<evidence type="ECO:0000256" key="4">
    <source>
        <dbReference type="ARBA" id="ARBA00022690"/>
    </source>
</evidence>
<evidence type="ECO:0000256" key="3">
    <source>
        <dbReference type="ARBA" id="ARBA00022538"/>
    </source>
</evidence>
<feature type="transmembrane region" description="Helical" evidence="15">
    <location>
        <begin position="176"/>
        <end position="199"/>
    </location>
</feature>
<feature type="transmembrane region" description="Helical" evidence="15">
    <location>
        <begin position="150"/>
        <end position="169"/>
    </location>
</feature>
<dbReference type="PANTHER" id="PTHR10110">
    <property type="entry name" value="SODIUM/HYDROGEN EXCHANGER"/>
    <property type="match status" value="1"/>
</dbReference>
<proteinExistence type="predicted"/>
<evidence type="ECO:0000256" key="6">
    <source>
        <dbReference type="ARBA" id="ARBA00022704"/>
    </source>
</evidence>
<feature type="domain" description="Cation/H+ exchanger transmembrane" evidence="16">
    <location>
        <begin position="37"/>
        <end position="236"/>
    </location>
</feature>
<dbReference type="GO" id="GO:0005886">
    <property type="term" value="C:plasma membrane"/>
    <property type="evidence" value="ECO:0007669"/>
    <property type="project" value="TreeGrafter"/>
</dbReference>
<evidence type="ECO:0000259" key="16">
    <source>
        <dbReference type="Pfam" id="PF00999"/>
    </source>
</evidence>
<dbReference type="GO" id="GO:0015385">
    <property type="term" value="F:sodium:proton antiporter activity"/>
    <property type="evidence" value="ECO:0007669"/>
    <property type="project" value="InterPro"/>
</dbReference>
<keyword evidence="5 15" id="KW-0812">Transmembrane</keyword>
<dbReference type="Gene3D" id="6.10.140.1330">
    <property type="match status" value="1"/>
</dbReference>
<dbReference type="AlphaFoldDB" id="A0A498IFM8"/>
<keyword evidence="2" id="KW-0813">Transport</keyword>
<dbReference type="GO" id="GO:0015386">
    <property type="term" value="F:potassium:proton antiporter activity"/>
    <property type="evidence" value="ECO:0007669"/>
    <property type="project" value="TreeGrafter"/>
</dbReference>
<dbReference type="GO" id="GO:0098719">
    <property type="term" value="P:sodium ion import across plasma membrane"/>
    <property type="evidence" value="ECO:0007669"/>
    <property type="project" value="TreeGrafter"/>
</dbReference>
<dbReference type="GO" id="GO:0004869">
    <property type="term" value="F:cysteine-type endopeptidase inhibitor activity"/>
    <property type="evidence" value="ECO:0007669"/>
    <property type="project" value="UniProtKB-KW"/>
</dbReference>
<feature type="transmembrane region" description="Helical" evidence="15">
    <location>
        <begin position="56"/>
        <end position="73"/>
    </location>
</feature>
<keyword evidence="11 15" id="KW-0472">Membrane</keyword>
<dbReference type="PANTHER" id="PTHR10110:SF117">
    <property type="entry name" value="SODIUM_HYDROGEN EXCHANGER 2"/>
    <property type="match status" value="1"/>
</dbReference>
<evidence type="ECO:0000256" key="2">
    <source>
        <dbReference type="ARBA" id="ARBA00022448"/>
    </source>
</evidence>
<keyword evidence="6" id="KW-0789">Thiol protease inhibitor</keyword>
<feature type="transmembrane region" description="Helical" evidence="15">
    <location>
        <begin position="355"/>
        <end position="379"/>
    </location>
</feature>
<protein>
    <recommendedName>
        <fullName evidence="20">Cation/H+ exchanger domain-containing protein</fullName>
    </recommendedName>
</protein>
<dbReference type="Pfam" id="PF16845">
    <property type="entry name" value="SQAPI"/>
    <property type="match status" value="1"/>
</dbReference>
<evidence type="ECO:0008006" key="20">
    <source>
        <dbReference type="Google" id="ProtNLM"/>
    </source>
</evidence>
<reference evidence="18 19" key="1">
    <citation type="submission" date="2018-10" db="EMBL/GenBank/DDBJ databases">
        <title>A high-quality apple genome assembly.</title>
        <authorList>
            <person name="Hu J."/>
        </authorList>
    </citation>
    <scope>NUCLEOTIDE SEQUENCE [LARGE SCALE GENOMIC DNA]</scope>
    <source>
        <strain evidence="19">cv. HFTH1</strain>
        <tissue evidence="18">Young leaf</tissue>
    </source>
</reference>
<dbReference type="InterPro" id="IPR004709">
    <property type="entry name" value="NaH_exchanger"/>
</dbReference>
<dbReference type="InterPro" id="IPR018422">
    <property type="entry name" value="Cation/H_exchanger_CPA1"/>
</dbReference>
<keyword evidence="8 15" id="KW-1133">Transmembrane helix</keyword>
<evidence type="ECO:0000256" key="12">
    <source>
        <dbReference type="ARBA" id="ARBA00023201"/>
    </source>
</evidence>
<evidence type="ECO:0000256" key="8">
    <source>
        <dbReference type="ARBA" id="ARBA00022989"/>
    </source>
</evidence>
<evidence type="ECO:0000313" key="18">
    <source>
        <dbReference type="EMBL" id="RXH82378.1"/>
    </source>
</evidence>
<keyword evidence="10" id="KW-0406">Ion transport</keyword>
<keyword evidence="3" id="KW-0633">Potassium transport</keyword>
<evidence type="ECO:0000313" key="19">
    <source>
        <dbReference type="Proteomes" id="UP000290289"/>
    </source>
</evidence>
<accession>A0A498IFM8</accession>
<dbReference type="InterPro" id="IPR046350">
    <property type="entry name" value="Cystatin_sf"/>
</dbReference>
<keyword evidence="19" id="KW-1185">Reference proteome</keyword>
<evidence type="ECO:0000256" key="11">
    <source>
        <dbReference type="ARBA" id="ARBA00023136"/>
    </source>
</evidence>
<dbReference type="Gene3D" id="3.10.450.10">
    <property type="match status" value="1"/>
</dbReference>
<comment type="catalytic activity">
    <reaction evidence="13">
        <text>Na(+)(in) + H(+)(out) = Na(+)(out) + H(+)(in)</text>
        <dbReference type="Rhea" id="RHEA:29419"/>
        <dbReference type="ChEBI" id="CHEBI:15378"/>
        <dbReference type="ChEBI" id="CHEBI:29101"/>
    </reaction>
</comment>
<keyword evidence="7" id="KW-0630">Potassium</keyword>
<comment type="catalytic activity">
    <reaction evidence="14">
        <text>K(+)(in) + H(+)(out) = K(+)(out) + H(+)(in)</text>
        <dbReference type="Rhea" id="RHEA:29467"/>
        <dbReference type="ChEBI" id="CHEBI:15378"/>
        <dbReference type="ChEBI" id="CHEBI:29103"/>
    </reaction>
</comment>
<dbReference type="Pfam" id="PF00999">
    <property type="entry name" value="Na_H_Exchanger"/>
    <property type="match status" value="1"/>
</dbReference>
<evidence type="ECO:0000256" key="10">
    <source>
        <dbReference type="ARBA" id="ARBA00023065"/>
    </source>
</evidence>
<comment type="caution">
    <text evidence="18">The sequence shown here is derived from an EMBL/GenBank/DDBJ whole genome shotgun (WGS) entry which is preliminary data.</text>
</comment>
<feature type="transmembrane region" description="Helical" evidence="15">
    <location>
        <begin position="107"/>
        <end position="130"/>
    </location>
</feature>
<feature type="transmembrane region" description="Helical" evidence="15">
    <location>
        <begin position="219"/>
        <end position="247"/>
    </location>
</feature>
<evidence type="ECO:0000256" key="15">
    <source>
        <dbReference type="SAM" id="Phobius"/>
    </source>
</evidence>
<evidence type="ECO:0000256" key="9">
    <source>
        <dbReference type="ARBA" id="ARBA00023053"/>
    </source>
</evidence>
<feature type="transmembrane region" description="Helical" evidence="15">
    <location>
        <begin position="306"/>
        <end position="334"/>
    </location>
</feature>
<comment type="subcellular location">
    <subcellularLocation>
        <location evidence="1">Membrane</location>
        <topology evidence="1">Multi-pass membrane protein</topology>
    </subcellularLocation>
</comment>
<dbReference type="EMBL" id="RDQH01000338">
    <property type="protein sequence ID" value="RXH82378.1"/>
    <property type="molecule type" value="Genomic_DNA"/>
</dbReference>
<feature type="transmembrane region" description="Helical" evidence="15">
    <location>
        <begin position="25"/>
        <end position="44"/>
    </location>
</feature>
<dbReference type="GO" id="GO:0090333">
    <property type="term" value="P:regulation of stomatal closure"/>
    <property type="evidence" value="ECO:0007669"/>
    <property type="project" value="TreeGrafter"/>
</dbReference>
<evidence type="ECO:0000256" key="1">
    <source>
        <dbReference type="ARBA" id="ARBA00004141"/>
    </source>
</evidence>
<name>A0A498IFM8_MALDO</name>
<evidence type="ECO:0000256" key="5">
    <source>
        <dbReference type="ARBA" id="ARBA00022692"/>
    </source>
</evidence>